<dbReference type="KEGG" id="ppai:E1956_43605"/>
<sequence>MVRHFRHAGVVAQRVMLMGHHLFGAILAGPDQETVLIEQGNVDSVNHSENPTMSVSSQSVFDQCLKRVDLVGPVAVVEEEVLQVQRGFWVRV</sequence>
<dbReference type="Proteomes" id="UP000295727">
    <property type="component" value="Plasmid unnamed1"/>
</dbReference>
<keyword evidence="2" id="KW-1185">Reference proteome</keyword>
<dbReference type="EMBL" id="CP038152">
    <property type="protein sequence ID" value="QBR04069.1"/>
    <property type="molecule type" value="Genomic_DNA"/>
</dbReference>
<protein>
    <submittedName>
        <fullName evidence="1">Uncharacterized protein</fullName>
    </submittedName>
</protein>
<evidence type="ECO:0000313" key="2">
    <source>
        <dbReference type="Proteomes" id="UP000295727"/>
    </source>
</evidence>
<proteinExistence type="predicted"/>
<reference evidence="1 2" key="1">
    <citation type="submission" date="2019-03" db="EMBL/GenBank/DDBJ databases">
        <title>Paraburkholderia sp. 7MH5, isolated from subtropical forest soil.</title>
        <authorList>
            <person name="Gao Z.-H."/>
            <person name="Qiu L.-H."/>
        </authorList>
    </citation>
    <scope>NUCLEOTIDE SEQUENCE [LARGE SCALE GENOMIC DNA]</scope>
    <source>
        <strain evidence="1 2">7MH5</strain>
        <plasmid evidence="1 2">unnamed1</plasmid>
    </source>
</reference>
<accession>A0A4P7D5R8</accession>
<evidence type="ECO:0000313" key="1">
    <source>
        <dbReference type="EMBL" id="QBR04069.1"/>
    </source>
</evidence>
<gene>
    <name evidence="1" type="ORF">E1956_43605</name>
</gene>
<geneLocation type="plasmid" evidence="1 2">
    <name>unnamed1</name>
</geneLocation>
<dbReference type="OrthoDB" id="9802676at2"/>
<organism evidence="1 2">
    <name type="scientific">Paraburkholderia pallida</name>
    <dbReference type="NCBI Taxonomy" id="2547399"/>
    <lineage>
        <taxon>Bacteria</taxon>
        <taxon>Pseudomonadati</taxon>
        <taxon>Pseudomonadota</taxon>
        <taxon>Betaproteobacteria</taxon>
        <taxon>Burkholderiales</taxon>
        <taxon>Burkholderiaceae</taxon>
        <taxon>Paraburkholderia</taxon>
    </lineage>
</organism>
<keyword evidence="1" id="KW-0614">Plasmid</keyword>
<name>A0A4P7D5R8_9BURK</name>
<dbReference type="AlphaFoldDB" id="A0A4P7D5R8"/>